<keyword evidence="2" id="KW-1185">Reference proteome</keyword>
<evidence type="ECO:0000313" key="2">
    <source>
        <dbReference type="Proteomes" id="UP000515808"/>
    </source>
</evidence>
<proteinExistence type="predicted"/>
<dbReference type="Proteomes" id="UP000515808">
    <property type="component" value="Chromosome"/>
</dbReference>
<accession>A0A7G9L877</accession>
<evidence type="ECO:0000313" key="1">
    <source>
        <dbReference type="EMBL" id="QNM84826.1"/>
    </source>
</evidence>
<reference evidence="1 2" key="1">
    <citation type="submission" date="2020-08" db="EMBL/GenBank/DDBJ databases">
        <title>Polaribacter sp. L12M9 isolated from gut of the Korean scallop.</title>
        <authorList>
            <person name="Jeong Y.S."/>
        </authorList>
    </citation>
    <scope>NUCLEOTIDE SEQUENCE [LARGE SCALE GENOMIC DNA]</scope>
    <source>
        <strain evidence="1 2">L12M9</strain>
    </source>
</reference>
<gene>
    <name evidence="1" type="ORF">H9W90_11565</name>
</gene>
<organism evidence="1 2">
    <name type="scientific">Polaribacter pectinis</name>
    <dbReference type="NCBI Taxonomy" id="2738844"/>
    <lineage>
        <taxon>Bacteria</taxon>
        <taxon>Pseudomonadati</taxon>
        <taxon>Bacteroidota</taxon>
        <taxon>Flavobacteriia</taxon>
        <taxon>Flavobacteriales</taxon>
        <taxon>Flavobacteriaceae</taxon>
    </lineage>
</organism>
<dbReference type="EMBL" id="CP060695">
    <property type="protein sequence ID" value="QNM84826.1"/>
    <property type="molecule type" value="Genomic_DNA"/>
</dbReference>
<dbReference type="KEGG" id="ppec:H9W90_11565"/>
<sequence length="161" mass="18427">MKILSIVAILFGFSQCGSTKIVKTPPFKIESAVYNHWTGGLPGVSGTRVEIRLSEKSSIAFDSLFFLNKATKVEIREEKGNTFLTAHFSTSKKRNQNRDVILHSDSKMEINNKVPVNDKFPFELKENEAIISYKIDEKTKYYKIENVEQTKPDFYPSVKKQ</sequence>
<dbReference type="RefSeq" id="WP_187481748.1">
    <property type="nucleotide sequence ID" value="NZ_CP060695.1"/>
</dbReference>
<dbReference type="AlphaFoldDB" id="A0A7G9L877"/>
<name>A0A7G9L877_9FLAO</name>
<protein>
    <submittedName>
        <fullName evidence="1">Uncharacterized protein</fullName>
    </submittedName>
</protein>